<keyword evidence="3" id="KW-1185">Reference proteome</keyword>
<keyword evidence="1" id="KW-0472">Membrane</keyword>
<dbReference type="Proteomes" id="UP000245086">
    <property type="component" value="Unassembled WGS sequence"/>
</dbReference>
<organism evidence="2 3">
    <name type="scientific">Candidatus Phycosocius bacilliformis</name>
    <dbReference type="NCBI Taxonomy" id="1445552"/>
    <lineage>
        <taxon>Bacteria</taxon>
        <taxon>Pseudomonadati</taxon>
        <taxon>Pseudomonadota</taxon>
        <taxon>Alphaproteobacteria</taxon>
        <taxon>Caulobacterales</taxon>
        <taxon>Caulobacterales incertae sedis</taxon>
        <taxon>Candidatus Phycosocius</taxon>
    </lineage>
</organism>
<gene>
    <name evidence="2" type="ORF">PbB2_00065</name>
</gene>
<evidence type="ECO:0000313" key="2">
    <source>
        <dbReference type="EMBL" id="GBF56409.1"/>
    </source>
</evidence>
<keyword evidence="1" id="KW-0812">Transmembrane</keyword>
<accession>A0A2P2E5S3</accession>
<sequence length="59" mass="6281">MQDCHLITLDSQRARHATAPLRRTTRFNPGLAVAVCGVLASLGFGLIFADAISIMIGGR</sequence>
<dbReference type="EMBL" id="BFBR01000001">
    <property type="protein sequence ID" value="GBF56409.1"/>
    <property type="molecule type" value="Genomic_DNA"/>
</dbReference>
<feature type="transmembrane region" description="Helical" evidence="1">
    <location>
        <begin position="31"/>
        <end position="56"/>
    </location>
</feature>
<dbReference type="AlphaFoldDB" id="A0A2P2E5S3"/>
<dbReference type="RefSeq" id="WP_108983301.1">
    <property type="nucleotide sequence ID" value="NZ_BFBR01000001.1"/>
</dbReference>
<name>A0A2P2E5S3_9PROT</name>
<protein>
    <submittedName>
        <fullName evidence="2">Uncharacterized protein</fullName>
    </submittedName>
</protein>
<evidence type="ECO:0000313" key="3">
    <source>
        <dbReference type="Proteomes" id="UP000245086"/>
    </source>
</evidence>
<proteinExistence type="predicted"/>
<evidence type="ECO:0000256" key="1">
    <source>
        <dbReference type="SAM" id="Phobius"/>
    </source>
</evidence>
<keyword evidence="1" id="KW-1133">Transmembrane helix</keyword>
<reference evidence="2 3" key="1">
    <citation type="journal article" date="2018" name="Genome Announc.">
        <title>Draft Genome Sequence of "Candidatus Phycosocius bacilliformis," an Alphaproteobacterial Ectosymbiont of the Hydrocarbon-Producing Green Alga Botryococcus braunii.</title>
        <authorList>
            <person name="Tanabe Y."/>
            <person name="Yamaguchi H."/>
            <person name="Watanabe M.M."/>
        </authorList>
    </citation>
    <scope>NUCLEOTIDE SEQUENCE [LARGE SCALE GENOMIC DNA]</scope>
    <source>
        <strain evidence="2 3">BOTRYCO-2</strain>
    </source>
</reference>
<comment type="caution">
    <text evidence="2">The sequence shown here is derived from an EMBL/GenBank/DDBJ whole genome shotgun (WGS) entry which is preliminary data.</text>
</comment>